<keyword evidence="3" id="KW-0503">Monooxygenase</keyword>
<feature type="domain" description="ABM" evidence="1">
    <location>
        <begin position="3"/>
        <end position="94"/>
    </location>
</feature>
<dbReference type="EMBL" id="NXIG01000006">
    <property type="protein sequence ID" value="RXI30663.1"/>
    <property type="molecule type" value="Genomic_DNA"/>
</dbReference>
<dbReference type="Gene3D" id="3.30.70.100">
    <property type="match status" value="1"/>
</dbReference>
<dbReference type="GO" id="GO:0004497">
    <property type="term" value="F:monooxygenase activity"/>
    <property type="evidence" value="ECO:0007669"/>
    <property type="project" value="UniProtKB-KW"/>
</dbReference>
<dbReference type="Pfam" id="PF03992">
    <property type="entry name" value="ABM"/>
    <property type="match status" value="1"/>
</dbReference>
<dbReference type="InterPro" id="IPR007138">
    <property type="entry name" value="ABM_dom"/>
</dbReference>
<dbReference type="EMBL" id="CP032097">
    <property type="protein sequence ID" value="AXX94734.1"/>
    <property type="molecule type" value="Genomic_DNA"/>
</dbReference>
<protein>
    <submittedName>
        <fullName evidence="2">Antibiotic biosynthesis family monooxygenase</fullName>
    </submittedName>
    <submittedName>
        <fullName evidence="3">Antibiotic biosynthesis monooxygenase</fullName>
    </submittedName>
</protein>
<reference evidence="2 4" key="2">
    <citation type="submission" date="2018-08" db="EMBL/GenBank/DDBJ databases">
        <title>Complete genome of the Arcobacter ellisii type strain LMG 26155.</title>
        <authorList>
            <person name="Miller W.G."/>
            <person name="Yee E."/>
            <person name="Bono J.L."/>
        </authorList>
    </citation>
    <scope>NUCLEOTIDE SEQUENCE [LARGE SCALE GENOMIC DNA]</scope>
    <source>
        <strain evidence="2 4">LMG 26155</strain>
    </source>
</reference>
<dbReference type="PANTHER" id="PTHR33336:SF15">
    <property type="entry name" value="ABM DOMAIN-CONTAINING PROTEIN"/>
    <property type="match status" value="1"/>
</dbReference>
<dbReference type="SUPFAM" id="SSF54909">
    <property type="entry name" value="Dimeric alpha+beta barrel"/>
    <property type="match status" value="1"/>
</dbReference>
<evidence type="ECO:0000313" key="4">
    <source>
        <dbReference type="Proteomes" id="UP000262582"/>
    </source>
</evidence>
<evidence type="ECO:0000313" key="3">
    <source>
        <dbReference type="EMBL" id="RXI30663.1"/>
    </source>
</evidence>
<organism evidence="3 5">
    <name type="scientific">Arcobacter ellisii</name>
    <dbReference type="NCBI Taxonomy" id="913109"/>
    <lineage>
        <taxon>Bacteria</taxon>
        <taxon>Pseudomonadati</taxon>
        <taxon>Campylobacterota</taxon>
        <taxon>Epsilonproteobacteria</taxon>
        <taxon>Campylobacterales</taxon>
        <taxon>Arcobacteraceae</taxon>
        <taxon>Arcobacter</taxon>
    </lineage>
</organism>
<evidence type="ECO:0000259" key="1">
    <source>
        <dbReference type="PROSITE" id="PS51725"/>
    </source>
</evidence>
<dbReference type="Proteomes" id="UP000290588">
    <property type="component" value="Unassembled WGS sequence"/>
</dbReference>
<dbReference type="InterPro" id="IPR011008">
    <property type="entry name" value="Dimeric_a/b-barrel"/>
</dbReference>
<dbReference type="OrthoDB" id="287932at2"/>
<keyword evidence="4" id="KW-1185">Reference proteome</keyword>
<name>A0A347U7A6_9BACT</name>
<dbReference type="RefSeq" id="WP_118916948.1">
    <property type="nucleotide sequence ID" value="NZ_CP032097.1"/>
</dbReference>
<dbReference type="AlphaFoldDB" id="A0A347U7A6"/>
<dbReference type="Proteomes" id="UP000262582">
    <property type="component" value="Chromosome"/>
</dbReference>
<keyword evidence="3" id="KW-0560">Oxidoreductase</keyword>
<gene>
    <name evidence="2" type="ORF">AELL_1064</name>
    <name evidence="3" type="ORF">CP962_07810</name>
</gene>
<dbReference type="KEGG" id="aell:AELL_1064"/>
<accession>A0A347U7A6</accession>
<dbReference type="PROSITE" id="PS51725">
    <property type="entry name" value="ABM"/>
    <property type="match status" value="1"/>
</dbReference>
<evidence type="ECO:0000313" key="5">
    <source>
        <dbReference type="Proteomes" id="UP000290588"/>
    </source>
</evidence>
<proteinExistence type="predicted"/>
<evidence type="ECO:0000313" key="2">
    <source>
        <dbReference type="EMBL" id="AXX94734.1"/>
    </source>
</evidence>
<sequence>MAITRQIIFLAKRDCIEELKALLKSTIEDTKKEEGCLMYEVFQTKTNPVEFIVIDSWESEEALNKHYETPHYSHFINNFKQYNAHIEPFELEVL</sequence>
<dbReference type="InterPro" id="IPR050744">
    <property type="entry name" value="AI-2_Isomerase_LsrG"/>
</dbReference>
<reference evidence="3 5" key="1">
    <citation type="submission" date="2017-09" db="EMBL/GenBank/DDBJ databases">
        <title>Genomics of the genus Arcobacter.</title>
        <authorList>
            <person name="Perez-Cataluna A."/>
            <person name="Figueras M.J."/>
            <person name="Salas-Masso N."/>
        </authorList>
    </citation>
    <scope>NUCLEOTIDE SEQUENCE [LARGE SCALE GENOMIC DNA]</scope>
    <source>
        <strain evidence="3 5">CECT 7837</strain>
    </source>
</reference>
<dbReference type="PANTHER" id="PTHR33336">
    <property type="entry name" value="QUINOL MONOOXYGENASE YGIN-RELATED"/>
    <property type="match status" value="1"/>
</dbReference>